<evidence type="ECO:0000256" key="2">
    <source>
        <dbReference type="PROSITE-ProRule" id="PRU00175"/>
    </source>
</evidence>
<dbReference type="Pfam" id="PF12796">
    <property type="entry name" value="Ank_2"/>
    <property type="match status" value="1"/>
</dbReference>
<dbReference type="InterPro" id="IPR013083">
    <property type="entry name" value="Znf_RING/FYVE/PHD"/>
</dbReference>
<dbReference type="CDD" id="cd00192">
    <property type="entry name" value="PTKc"/>
    <property type="match status" value="1"/>
</dbReference>
<dbReference type="PROSITE" id="PS50088">
    <property type="entry name" value="ANK_REPEAT"/>
    <property type="match status" value="5"/>
</dbReference>
<accession>B3XVY4</accession>
<feature type="repeat" description="ANK" evidence="1">
    <location>
        <begin position="154"/>
        <end position="186"/>
    </location>
</feature>
<dbReference type="PANTHER" id="PTHR24416">
    <property type="entry name" value="TYROSINE-PROTEIN KINASE RECEPTOR"/>
    <property type="match status" value="1"/>
</dbReference>
<dbReference type="InterPro" id="IPR036770">
    <property type="entry name" value="Ankyrin_rpt-contain_sf"/>
</dbReference>
<dbReference type="PRINTS" id="PR00109">
    <property type="entry name" value="TYRKINASE"/>
</dbReference>
<dbReference type="GO" id="GO:0005886">
    <property type="term" value="C:plasma membrane"/>
    <property type="evidence" value="ECO:0007669"/>
    <property type="project" value="TreeGrafter"/>
</dbReference>
<dbReference type="PROSITE" id="PS50011">
    <property type="entry name" value="PROTEIN_KINASE_DOM"/>
    <property type="match status" value="1"/>
</dbReference>
<dbReference type="InterPro" id="IPR008266">
    <property type="entry name" value="Tyr_kinase_AS"/>
</dbReference>
<dbReference type="InterPro" id="IPR050122">
    <property type="entry name" value="RTK"/>
</dbReference>
<feature type="non-terminal residue" evidence="5">
    <location>
        <position position="1"/>
    </location>
</feature>
<dbReference type="Gene3D" id="1.25.40.20">
    <property type="entry name" value="Ankyrin repeat-containing domain"/>
    <property type="match status" value="1"/>
</dbReference>
<dbReference type="Pfam" id="PF13920">
    <property type="entry name" value="zf-C3HC4_3"/>
    <property type="match status" value="1"/>
</dbReference>
<evidence type="ECO:0000256" key="1">
    <source>
        <dbReference type="PROSITE-ProRule" id="PRU00023"/>
    </source>
</evidence>
<dbReference type="GO" id="GO:0043235">
    <property type="term" value="C:receptor complex"/>
    <property type="evidence" value="ECO:0007669"/>
    <property type="project" value="TreeGrafter"/>
</dbReference>
<dbReference type="GO" id="GO:0008270">
    <property type="term" value="F:zinc ion binding"/>
    <property type="evidence" value="ECO:0007669"/>
    <property type="project" value="UniProtKB-KW"/>
</dbReference>
<dbReference type="PROSITE" id="PS00109">
    <property type="entry name" value="PROTEIN_KINASE_TYR"/>
    <property type="match status" value="1"/>
</dbReference>
<dbReference type="GO" id="GO:0005524">
    <property type="term" value="F:ATP binding"/>
    <property type="evidence" value="ECO:0007669"/>
    <property type="project" value="InterPro"/>
</dbReference>
<dbReference type="InterPro" id="IPR002110">
    <property type="entry name" value="Ankyrin_rpt"/>
</dbReference>
<dbReference type="PANTHER" id="PTHR24416:SF600">
    <property type="entry name" value="PDGF- AND VEGF-RECEPTOR RELATED, ISOFORM J"/>
    <property type="match status" value="1"/>
</dbReference>
<feature type="domain" description="Protein kinase" evidence="3">
    <location>
        <begin position="240"/>
        <end position="513"/>
    </location>
</feature>
<dbReference type="Gene3D" id="3.30.40.10">
    <property type="entry name" value="Zinc/RING finger domain, C3HC4 (zinc finger)"/>
    <property type="match status" value="1"/>
</dbReference>
<evidence type="ECO:0000259" key="4">
    <source>
        <dbReference type="PROSITE" id="PS50089"/>
    </source>
</evidence>
<dbReference type="GO" id="GO:0004714">
    <property type="term" value="F:transmembrane receptor protein tyrosine kinase activity"/>
    <property type="evidence" value="ECO:0007669"/>
    <property type="project" value="TreeGrafter"/>
</dbReference>
<dbReference type="Pfam" id="PF07714">
    <property type="entry name" value="PK_Tyr_Ser-Thr"/>
    <property type="match status" value="1"/>
</dbReference>
<dbReference type="InterPro" id="IPR020635">
    <property type="entry name" value="Tyr_kinase_cat_dom"/>
</dbReference>
<keyword evidence="2" id="KW-0862">Zinc</keyword>
<dbReference type="Gene3D" id="1.10.510.10">
    <property type="entry name" value="Transferase(Phosphotransferase) domain 1"/>
    <property type="match status" value="1"/>
</dbReference>
<dbReference type="AlphaFoldDB" id="B3XVY4"/>
<dbReference type="InterPro" id="IPR001245">
    <property type="entry name" value="Ser-Thr/Tyr_kinase_cat_dom"/>
</dbReference>
<keyword evidence="1" id="KW-0040">ANK repeat</keyword>
<feature type="repeat" description="ANK" evidence="1">
    <location>
        <begin position="55"/>
        <end position="87"/>
    </location>
</feature>
<dbReference type="SUPFAM" id="SSF56112">
    <property type="entry name" value="Protein kinase-like (PK-like)"/>
    <property type="match status" value="1"/>
</dbReference>
<dbReference type="Pfam" id="PF13637">
    <property type="entry name" value="Ank_4"/>
    <property type="match status" value="2"/>
</dbReference>
<dbReference type="PIRSF" id="PIRSF000654">
    <property type="entry name" value="Integrin-linked_kinase"/>
    <property type="match status" value="1"/>
</dbReference>
<dbReference type="GO" id="GO:0007169">
    <property type="term" value="P:cell surface receptor protein tyrosine kinase signaling pathway"/>
    <property type="evidence" value="ECO:0007669"/>
    <property type="project" value="TreeGrafter"/>
</dbReference>
<dbReference type="InterPro" id="IPR000719">
    <property type="entry name" value="Prot_kinase_dom"/>
</dbReference>
<keyword evidence="5" id="KW-0808">Transferase</keyword>
<dbReference type="PROSITE" id="PS50297">
    <property type="entry name" value="ANK_REP_REGION"/>
    <property type="match status" value="5"/>
</dbReference>
<protein>
    <submittedName>
        <fullName evidence="5">Protein tyrosine kinase</fullName>
    </submittedName>
</protein>
<keyword evidence="5" id="KW-0418">Kinase</keyword>
<reference evidence="5" key="1">
    <citation type="journal article" date="2008" name="FEBS Lett.">
        <title>Ancient divergence of animal protein tyrosine kinase genes demonstrated by a gene family tree including choanoflagellate genes.</title>
        <authorList>
            <person name="Suga H."/>
            <person name="Sasaki G."/>
            <person name="Kuma K."/>
            <person name="Nishiyori H."/>
            <person name="Hirose N."/>
            <person name="Su Z.H."/>
            <person name="Iwabe N."/>
            <person name="Miyata T."/>
        </authorList>
    </citation>
    <scope>NUCLEOTIDE SEQUENCE</scope>
</reference>
<keyword evidence="2" id="KW-0863">Zinc-finger</keyword>
<keyword evidence="2" id="KW-0479">Metal-binding</keyword>
<evidence type="ECO:0000313" key="5">
    <source>
        <dbReference type="EMBL" id="BAG55519.1"/>
    </source>
</evidence>
<name>B3XVY4_9EUKA</name>
<gene>
    <name evidence="5" type="primary">CgPTK-j</name>
</gene>
<dbReference type="SUPFAM" id="SSF57850">
    <property type="entry name" value="RING/U-box"/>
    <property type="match status" value="1"/>
</dbReference>
<dbReference type="InterPro" id="IPR001841">
    <property type="entry name" value="Znf_RING"/>
</dbReference>
<feature type="repeat" description="ANK" evidence="1">
    <location>
        <begin position="22"/>
        <end position="54"/>
    </location>
</feature>
<dbReference type="PRINTS" id="PR01415">
    <property type="entry name" value="ANKYRIN"/>
</dbReference>
<evidence type="ECO:0000259" key="3">
    <source>
        <dbReference type="PROSITE" id="PS50011"/>
    </source>
</evidence>
<organism evidence="5">
    <name type="scientific">Hartaetosiga gracilis</name>
    <dbReference type="NCBI Taxonomy" id="216892"/>
    <lineage>
        <taxon>Eukaryota</taxon>
        <taxon>Choanoflagellata</taxon>
        <taxon>Craspedida</taxon>
        <taxon>Salpingoecidae</taxon>
        <taxon>Hartaetosiga</taxon>
    </lineage>
</organism>
<proteinExistence type="evidence at transcript level"/>
<dbReference type="SMART" id="SM00219">
    <property type="entry name" value="TyrKc"/>
    <property type="match status" value="1"/>
</dbReference>
<dbReference type="SMART" id="SM00248">
    <property type="entry name" value="ANK"/>
    <property type="match status" value="5"/>
</dbReference>
<feature type="domain" description="RING-type" evidence="4">
    <location>
        <begin position="529"/>
        <end position="567"/>
    </location>
</feature>
<dbReference type="InterPro" id="IPR011009">
    <property type="entry name" value="Kinase-like_dom_sf"/>
</dbReference>
<feature type="repeat" description="ANK" evidence="1">
    <location>
        <begin position="88"/>
        <end position="120"/>
    </location>
</feature>
<dbReference type="SUPFAM" id="SSF48403">
    <property type="entry name" value="Ankyrin repeat"/>
    <property type="match status" value="1"/>
</dbReference>
<sequence length="578" mass="63411">GHVNVVEFLEKKGGDISATDNTEQTPMHKAAWNGHVNVVEFLEKKGGDISAKSNKGETPMHLAAYNGHVDIVEFLEKKGGDISAKDNTEQTPMHLAAWNGHVNVVEFLEKKGGDISAKSNTDITPMHLAAYNGHVDIVVFLEKKGGDISATNNTEQTPMHLAAYNGHVDVVEFLEKKGGDISAEDNNGRTPKDLANLVGSEHSEETKRRKEQTVLFLEKKASNSSAPRVITKVDVGAISFDEKDLLGKGQFKMVYKGTITLPTARAPLPAAIQKGKFDISEKDVDWALLGKVGVHSYVMGFLGYAVVSPTNVLIATHLCEHGDLYHKLGELSDDEEELSPLVAVRVALQVAMGMQQLASVGIIHRDLAARNVLLQSFDPNDQHRVHVKVSDFGLSKAGGAYYYDTARLKPLPLRWMAPECHSRNKFSEKSDVWAFGVLMWEVFTLGLKPYYNVIDSDIIAVIADKHTLLKKPNECPATVYTKLMEPCWSRKAKNRPTFSELVSISLRVYDELLMIETAERIAEDDSNGCVICLSAPATNAFLPCGHKCVCAKDATLLPVDSPCPICRAPIQSNVRIFG</sequence>
<dbReference type="PROSITE" id="PS50089">
    <property type="entry name" value="ZF_RING_2"/>
    <property type="match status" value="1"/>
</dbReference>
<feature type="repeat" description="ANK" evidence="1">
    <location>
        <begin position="121"/>
        <end position="153"/>
    </location>
</feature>
<dbReference type="EMBL" id="AB098197">
    <property type="protein sequence ID" value="BAG55519.1"/>
    <property type="molecule type" value="mRNA"/>
</dbReference>